<dbReference type="Gene3D" id="3.40.50.300">
    <property type="entry name" value="P-loop containing nucleotide triphosphate hydrolases"/>
    <property type="match status" value="1"/>
</dbReference>
<reference evidence="3 4" key="1">
    <citation type="submission" date="2017-09" db="EMBL/GenBank/DDBJ databases">
        <title>Depth-based differentiation of microbial function through sediment-hosted aquifers and enrichment of novel symbionts in the deep terrestrial subsurface.</title>
        <authorList>
            <person name="Probst A.J."/>
            <person name="Ladd B."/>
            <person name="Jarett J.K."/>
            <person name="Geller-Mcgrath D.E."/>
            <person name="Sieber C.M."/>
            <person name="Emerson J.B."/>
            <person name="Anantharaman K."/>
            <person name="Thomas B.C."/>
            <person name="Malmstrom R."/>
            <person name="Stieglmeier M."/>
            <person name="Klingl A."/>
            <person name="Woyke T."/>
            <person name="Ryan C.M."/>
            <person name="Banfield J.F."/>
        </authorList>
    </citation>
    <scope>NUCLEOTIDE SEQUENCE [LARGE SCALE GENOMIC DNA]</scope>
    <source>
        <strain evidence="3">CG23_combo_of_CG06-09_8_20_14_all_40_13</strain>
    </source>
</reference>
<dbReference type="GO" id="GO:0004798">
    <property type="term" value="F:dTMP kinase activity"/>
    <property type="evidence" value="ECO:0007669"/>
    <property type="project" value="TreeGrafter"/>
</dbReference>
<comment type="similarity">
    <text evidence="1">Belongs to the thymidylate kinase family.</text>
</comment>
<dbReference type="EMBL" id="PCRM01000022">
    <property type="protein sequence ID" value="PIP21731.1"/>
    <property type="molecule type" value="Genomic_DNA"/>
</dbReference>
<dbReference type="GO" id="GO:0005737">
    <property type="term" value="C:cytoplasm"/>
    <property type="evidence" value="ECO:0007669"/>
    <property type="project" value="TreeGrafter"/>
</dbReference>
<dbReference type="PANTHER" id="PTHR10344:SF1">
    <property type="entry name" value="THYMIDYLATE KINASE"/>
    <property type="match status" value="1"/>
</dbReference>
<evidence type="ECO:0000256" key="1">
    <source>
        <dbReference type="ARBA" id="ARBA00009776"/>
    </source>
</evidence>
<sequence length="195" mass="22923">MKKGKLIVFYGINNLGKSTQARILIENLKKRGIKAEYIKYPIYNLKPTGPFINQVLRSGKKQKISEEELQMWYTLNRFQFEPKLKEKLANGIWIAAEDYVGTGLAWGWSKGADLKYLENMNKFLVKEDLSILFYGKRFLDGKEKIHLHESNDELMKKCQKKHQLLAKKYHWKSIYANSSRKAISDLVWQKVHKLL</sequence>
<organism evidence="3 4">
    <name type="scientific">Candidatus Nealsonbacteria bacterium CG23_combo_of_CG06-09_8_20_14_all_40_13</name>
    <dbReference type="NCBI Taxonomy" id="1974724"/>
    <lineage>
        <taxon>Bacteria</taxon>
        <taxon>Candidatus Nealsoniibacteriota</taxon>
    </lineage>
</organism>
<accession>A0A2G9YT89</accession>
<dbReference type="Proteomes" id="UP000231567">
    <property type="component" value="Unassembled WGS sequence"/>
</dbReference>
<evidence type="ECO:0000259" key="2">
    <source>
        <dbReference type="Pfam" id="PF02223"/>
    </source>
</evidence>
<gene>
    <name evidence="3" type="ORF">COX39_01385</name>
</gene>
<protein>
    <recommendedName>
        <fullName evidence="2">Thymidylate kinase-like domain-containing protein</fullName>
    </recommendedName>
</protein>
<dbReference type="Pfam" id="PF02223">
    <property type="entry name" value="Thymidylate_kin"/>
    <property type="match status" value="1"/>
</dbReference>
<feature type="domain" description="Thymidylate kinase-like" evidence="2">
    <location>
        <begin position="11"/>
        <end position="184"/>
    </location>
</feature>
<evidence type="ECO:0000313" key="4">
    <source>
        <dbReference type="Proteomes" id="UP000231567"/>
    </source>
</evidence>
<dbReference type="SUPFAM" id="SSF52540">
    <property type="entry name" value="P-loop containing nucleoside triphosphate hydrolases"/>
    <property type="match status" value="1"/>
</dbReference>
<dbReference type="GO" id="GO:0006233">
    <property type="term" value="P:dTDP biosynthetic process"/>
    <property type="evidence" value="ECO:0007669"/>
    <property type="project" value="TreeGrafter"/>
</dbReference>
<evidence type="ECO:0000313" key="3">
    <source>
        <dbReference type="EMBL" id="PIP21731.1"/>
    </source>
</evidence>
<dbReference type="GO" id="GO:0006227">
    <property type="term" value="P:dUDP biosynthetic process"/>
    <property type="evidence" value="ECO:0007669"/>
    <property type="project" value="TreeGrafter"/>
</dbReference>
<comment type="caution">
    <text evidence="3">The sequence shown here is derived from an EMBL/GenBank/DDBJ whole genome shotgun (WGS) entry which is preliminary data.</text>
</comment>
<name>A0A2G9YT89_9BACT</name>
<dbReference type="PANTHER" id="PTHR10344">
    <property type="entry name" value="THYMIDYLATE KINASE"/>
    <property type="match status" value="1"/>
</dbReference>
<proteinExistence type="inferred from homology"/>
<dbReference type="InterPro" id="IPR039430">
    <property type="entry name" value="Thymidylate_kin-like_dom"/>
</dbReference>
<dbReference type="InterPro" id="IPR027417">
    <property type="entry name" value="P-loop_NTPase"/>
</dbReference>
<dbReference type="AlphaFoldDB" id="A0A2G9YT89"/>
<dbReference type="GO" id="GO:0006235">
    <property type="term" value="P:dTTP biosynthetic process"/>
    <property type="evidence" value="ECO:0007669"/>
    <property type="project" value="TreeGrafter"/>
</dbReference>